<gene>
    <name evidence="1" type="ORF">PRUB_a3417</name>
</gene>
<evidence type="ECO:0000313" key="2">
    <source>
        <dbReference type="Proteomes" id="UP000016480"/>
    </source>
</evidence>
<dbReference type="Proteomes" id="UP000016480">
    <property type="component" value="Unassembled WGS sequence"/>
</dbReference>
<proteinExistence type="predicted"/>
<name>A0A8T0C3I6_9GAMM</name>
<protein>
    <submittedName>
        <fullName evidence="1">Uncharacterized protein</fullName>
    </submittedName>
</protein>
<sequence length="39" mass="4440">MHVVNKSGADLQITKDTKWVNASEEIKLEIKGVFDEQHT</sequence>
<organism evidence="1 2">
    <name type="scientific">Pseudoalteromonas rubra</name>
    <dbReference type="NCBI Taxonomy" id="43658"/>
    <lineage>
        <taxon>Bacteria</taxon>
        <taxon>Pseudomonadati</taxon>
        <taxon>Pseudomonadota</taxon>
        <taxon>Gammaproteobacteria</taxon>
        <taxon>Alteromonadales</taxon>
        <taxon>Pseudoalteromonadaceae</taxon>
        <taxon>Pseudoalteromonas</taxon>
    </lineage>
</organism>
<reference evidence="1 2" key="1">
    <citation type="journal article" date="2012" name="J. Bacteriol.">
        <title>Genome sequence of the cycloprodigiosin-producing bacterial strain Pseudoalteromonas rubra ATCC 29570(T).</title>
        <authorList>
            <person name="Xie B.B."/>
            <person name="Shu Y.L."/>
            <person name="Qin Q.L."/>
            <person name="Rong J.C."/>
            <person name="Zhang X.Y."/>
            <person name="Chen X.L."/>
            <person name="Zhou B.C."/>
            <person name="Zhang Y.Z."/>
        </authorList>
    </citation>
    <scope>NUCLEOTIDE SEQUENCE [LARGE SCALE GENOMIC DNA]</scope>
    <source>
        <strain evidence="1 2">DSM 6842</strain>
    </source>
</reference>
<comment type="caution">
    <text evidence="1">The sequence shown here is derived from an EMBL/GenBank/DDBJ whole genome shotgun (WGS) entry which is preliminary data.</text>
</comment>
<evidence type="ECO:0000313" key="1">
    <source>
        <dbReference type="EMBL" id="KAF7783600.1"/>
    </source>
</evidence>
<accession>A0A8T0C3I6</accession>
<dbReference type="EMBL" id="AHCD03000043">
    <property type="protein sequence ID" value="KAF7783600.1"/>
    <property type="molecule type" value="Genomic_DNA"/>
</dbReference>
<dbReference type="AlphaFoldDB" id="A0A8T0C3I6"/>
<dbReference type="Gene3D" id="1.20.5.1210">
    <property type="entry name" value="Integron cassette protein helical domain"/>
    <property type="match status" value="1"/>
</dbReference>